<comment type="caution">
    <text evidence="1">The sequence shown here is derived from an EMBL/GenBank/DDBJ whole genome shotgun (WGS) entry which is preliminary data.</text>
</comment>
<dbReference type="Proteomes" id="UP001295684">
    <property type="component" value="Unassembled WGS sequence"/>
</dbReference>
<organism evidence="1 2">
    <name type="scientific">Euplotes crassus</name>
    <dbReference type="NCBI Taxonomy" id="5936"/>
    <lineage>
        <taxon>Eukaryota</taxon>
        <taxon>Sar</taxon>
        <taxon>Alveolata</taxon>
        <taxon>Ciliophora</taxon>
        <taxon>Intramacronucleata</taxon>
        <taxon>Spirotrichea</taxon>
        <taxon>Hypotrichia</taxon>
        <taxon>Euplotida</taxon>
        <taxon>Euplotidae</taxon>
        <taxon>Moneuplotes</taxon>
    </lineage>
</organism>
<gene>
    <name evidence="1" type="ORF">ECRASSUSDP1_LOCUS14851</name>
</gene>
<evidence type="ECO:0000313" key="2">
    <source>
        <dbReference type="Proteomes" id="UP001295684"/>
    </source>
</evidence>
<keyword evidence="2" id="KW-1185">Reference proteome</keyword>
<dbReference type="AlphaFoldDB" id="A0AAD2CWV8"/>
<accession>A0AAD2CWV8</accession>
<evidence type="ECO:0000313" key="1">
    <source>
        <dbReference type="EMBL" id="CAI2373505.1"/>
    </source>
</evidence>
<reference evidence="1" key="1">
    <citation type="submission" date="2023-07" db="EMBL/GenBank/DDBJ databases">
        <authorList>
            <consortium name="AG Swart"/>
            <person name="Singh M."/>
            <person name="Singh A."/>
            <person name="Seah K."/>
            <person name="Emmerich C."/>
        </authorList>
    </citation>
    <scope>NUCLEOTIDE SEQUENCE</scope>
    <source>
        <strain evidence="1">DP1</strain>
    </source>
</reference>
<protein>
    <submittedName>
        <fullName evidence="1">Uncharacterized protein</fullName>
    </submittedName>
</protein>
<name>A0AAD2CWV8_EUPCR</name>
<sequence>MSQHKKLISINHSKYCSIKSRIHQRQARNSMDQVRERRNPFKNLVINNGNELMNSETIKYYIKNSFDSKTSYLRLQIANLVAKQKEMNIFKEKYLKKTKDSINNEFTKNHQNKEASIQNHIERLRKVLEKHTKNPFNPRKDLSIAPETKHYFHPRFKLEDLGPSYSSLSLDNKVKLIDTFLHETYEPVKTQFSEKISDYSDNKSFHQLNSSETLSGNGTMSGEFTLSTQLPARNSSTSFRRGRKERITLLPKGNIKKNQTYLERKIKQNNIIRSGSLNAIKMKGGAMFKRKSKVRLTDIDHFRIIDKIKQFRQKKGF</sequence>
<dbReference type="EMBL" id="CAMPGE010014856">
    <property type="protein sequence ID" value="CAI2373505.1"/>
    <property type="molecule type" value="Genomic_DNA"/>
</dbReference>
<proteinExistence type="predicted"/>